<evidence type="ECO:0000256" key="1">
    <source>
        <dbReference type="SAM" id="SignalP"/>
    </source>
</evidence>
<reference evidence="2 3" key="1">
    <citation type="submission" date="2016-08" db="EMBL/GenBank/DDBJ databases">
        <authorList>
            <consortium name="Lentinula edodes genome sequencing consortium"/>
            <person name="Sakamoto Y."/>
            <person name="Nakade K."/>
            <person name="Sato S."/>
            <person name="Yoshida Y."/>
            <person name="Miyazaki K."/>
            <person name="Natsume S."/>
            <person name="Konno N."/>
        </authorList>
    </citation>
    <scope>NUCLEOTIDE SEQUENCE [LARGE SCALE GENOMIC DNA]</scope>
    <source>
        <strain evidence="2 3">NBRC 111202</strain>
    </source>
</reference>
<evidence type="ECO:0000313" key="2">
    <source>
        <dbReference type="EMBL" id="GAW02246.1"/>
    </source>
</evidence>
<feature type="chain" id="PRO_5012659307" evidence="1">
    <location>
        <begin position="20"/>
        <end position="140"/>
    </location>
</feature>
<evidence type="ECO:0000313" key="3">
    <source>
        <dbReference type="Proteomes" id="UP000188533"/>
    </source>
</evidence>
<dbReference type="EMBL" id="BDGU01000091">
    <property type="protein sequence ID" value="GAW02246.1"/>
    <property type="molecule type" value="Genomic_DNA"/>
</dbReference>
<keyword evidence="3" id="KW-1185">Reference proteome</keyword>
<reference evidence="2 3" key="2">
    <citation type="submission" date="2017-02" db="EMBL/GenBank/DDBJ databases">
        <title>A genome survey and senescence transcriptome analysis in Lentinula edodes.</title>
        <authorList>
            <person name="Sakamoto Y."/>
            <person name="Nakade K."/>
            <person name="Sato S."/>
            <person name="Yoshida Y."/>
            <person name="Miyazaki K."/>
            <person name="Natsume S."/>
            <person name="Konno N."/>
        </authorList>
    </citation>
    <scope>NUCLEOTIDE SEQUENCE [LARGE SCALE GENOMIC DNA]</scope>
    <source>
        <strain evidence="2 3">NBRC 111202</strain>
    </source>
</reference>
<proteinExistence type="predicted"/>
<name>A0A1Q3E521_LENED</name>
<feature type="signal peptide" evidence="1">
    <location>
        <begin position="1"/>
        <end position="19"/>
    </location>
</feature>
<keyword evidence="1" id="KW-0732">Signal</keyword>
<dbReference type="AlphaFoldDB" id="A0A1Q3E521"/>
<sequence>MHFKLYGVGVLGLLSTVYAAPSTGNRPGTNDKSTLLKARTESSPAAELKIYFTGWAKGSSDPITVPPRVQQRTQKALDQIWKLDSNKECIYMTSYVGDVEGRYIFQIYGIPGCYKDEGRRCFVTVPSSGDGDGEATLSMA</sequence>
<gene>
    <name evidence="2" type="ORF">LENED_003885</name>
</gene>
<comment type="caution">
    <text evidence="2">The sequence shown here is derived from an EMBL/GenBank/DDBJ whole genome shotgun (WGS) entry which is preliminary data.</text>
</comment>
<dbReference type="Proteomes" id="UP000188533">
    <property type="component" value="Unassembled WGS sequence"/>
</dbReference>
<accession>A0A1Q3E521</accession>
<organism evidence="2 3">
    <name type="scientific">Lentinula edodes</name>
    <name type="common">Shiitake mushroom</name>
    <name type="synonym">Lentinus edodes</name>
    <dbReference type="NCBI Taxonomy" id="5353"/>
    <lineage>
        <taxon>Eukaryota</taxon>
        <taxon>Fungi</taxon>
        <taxon>Dikarya</taxon>
        <taxon>Basidiomycota</taxon>
        <taxon>Agaricomycotina</taxon>
        <taxon>Agaricomycetes</taxon>
        <taxon>Agaricomycetidae</taxon>
        <taxon>Agaricales</taxon>
        <taxon>Marasmiineae</taxon>
        <taxon>Omphalotaceae</taxon>
        <taxon>Lentinula</taxon>
    </lineage>
</organism>
<protein>
    <submittedName>
        <fullName evidence="2">Uncharacterized protein</fullName>
    </submittedName>
</protein>